<gene>
    <name evidence="1" type="ORF">B296_00019559</name>
</gene>
<proteinExistence type="predicted"/>
<evidence type="ECO:0000313" key="2">
    <source>
        <dbReference type="Proteomes" id="UP000287651"/>
    </source>
</evidence>
<sequence length="175" mass="19782">MEKTQRLSSISFFKREAVAMIAIFNSLSLSPARPASASRWLILGGAEDDDHHARQHPQEDESEEELVEPASKAVVVLLDHPWDVVEDLDAEDPEQLQELDRAFGSGHLLHRDLLQHPRRWSNRTITATGSKSQPLLAFVLKEVLSSVVVIFYTHKKRLRQVVMTTSRSCSKAKPH</sequence>
<name>A0A427B006_ENSVE</name>
<dbReference type="Proteomes" id="UP000287651">
    <property type="component" value="Unassembled WGS sequence"/>
</dbReference>
<comment type="caution">
    <text evidence="1">The sequence shown here is derived from an EMBL/GenBank/DDBJ whole genome shotgun (WGS) entry which is preliminary data.</text>
</comment>
<dbReference type="AlphaFoldDB" id="A0A427B006"/>
<accession>A0A427B006</accession>
<protein>
    <submittedName>
        <fullName evidence="1">Uncharacterized protein</fullName>
    </submittedName>
</protein>
<organism evidence="1 2">
    <name type="scientific">Ensete ventricosum</name>
    <name type="common">Abyssinian banana</name>
    <name type="synonym">Musa ensete</name>
    <dbReference type="NCBI Taxonomy" id="4639"/>
    <lineage>
        <taxon>Eukaryota</taxon>
        <taxon>Viridiplantae</taxon>
        <taxon>Streptophyta</taxon>
        <taxon>Embryophyta</taxon>
        <taxon>Tracheophyta</taxon>
        <taxon>Spermatophyta</taxon>
        <taxon>Magnoliopsida</taxon>
        <taxon>Liliopsida</taxon>
        <taxon>Zingiberales</taxon>
        <taxon>Musaceae</taxon>
        <taxon>Ensete</taxon>
    </lineage>
</organism>
<dbReference type="EMBL" id="AMZH03000846">
    <property type="protein sequence ID" value="RRT81707.1"/>
    <property type="molecule type" value="Genomic_DNA"/>
</dbReference>
<evidence type="ECO:0000313" key="1">
    <source>
        <dbReference type="EMBL" id="RRT81707.1"/>
    </source>
</evidence>
<reference evidence="1 2" key="1">
    <citation type="journal article" date="2014" name="Agronomy (Basel)">
        <title>A Draft Genome Sequence for Ensete ventricosum, the Drought-Tolerant Tree Against Hunger.</title>
        <authorList>
            <person name="Harrison J."/>
            <person name="Moore K.A."/>
            <person name="Paszkiewicz K."/>
            <person name="Jones T."/>
            <person name="Grant M."/>
            <person name="Ambacheew D."/>
            <person name="Muzemil S."/>
            <person name="Studholme D.J."/>
        </authorList>
    </citation>
    <scope>NUCLEOTIDE SEQUENCE [LARGE SCALE GENOMIC DNA]</scope>
</reference>